<reference evidence="1" key="1">
    <citation type="journal article" date="2022" name="Biotechnol. Bioprocess Eng.">
        <title>Pan-genome Analysis Reveals Comparative Genomic Features of Central Metabolic Pathways in Methylorubrum extorquens.</title>
        <authorList>
            <person name="Lee G.M."/>
            <person name="Scott-Nevros Z.K."/>
            <person name="Lee S.-M."/>
            <person name="Kim D."/>
        </authorList>
    </citation>
    <scope>NUCLEOTIDE SEQUENCE</scope>
    <source>
        <strain evidence="1">ATCC 55366</strain>
    </source>
</reference>
<gene>
    <name evidence="1" type="ORF">KEC54_02430</name>
</gene>
<proteinExistence type="predicted"/>
<evidence type="ECO:0000313" key="2">
    <source>
        <dbReference type="Proteomes" id="UP001223720"/>
    </source>
</evidence>
<dbReference type="RefSeq" id="WP_283535815.1">
    <property type="nucleotide sequence ID" value="NZ_CP073633.1"/>
</dbReference>
<evidence type="ECO:0008006" key="3">
    <source>
        <dbReference type="Google" id="ProtNLM"/>
    </source>
</evidence>
<accession>A0AAX3WKH0</accession>
<dbReference type="EMBL" id="CP073633">
    <property type="protein sequence ID" value="WHQ70514.1"/>
    <property type="molecule type" value="Genomic_DNA"/>
</dbReference>
<name>A0AAX3WKH0_METEX</name>
<protein>
    <recommendedName>
        <fullName evidence="3">Transposase IS204/IS1001/IS1096/IS1165 zinc-finger domain-containing protein</fullName>
    </recommendedName>
</protein>
<sequence length="151" mass="17191">MQAFSENKISYFPAKYSRIFSAEVRWFGIPPSERFLLDIAETGRRPMMCRECRSVATMWSSALSVAAKSISSAKKKIHRVAARRPLPLLARDRDIVVGRANMPDPYKPGAFRDVQVNRRVDVSRRSCLQAHRARRVRGDRRPGFGRADASL</sequence>
<dbReference type="Proteomes" id="UP001223720">
    <property type="component" value="Chromosome"/>
</dbReference>
<evidence type="ECO:0000313" key="1">
    <source>
        <dbReference type="EMBL" id="WHQ70514.1"/>
    </source>
</evidence>
<dbReference type="AlphaFoldDB" id="A0AAX3WKH0"/>
<organism evidence="1 2">
    <name type="scientific">Methylorubrum extorquens</name>
    <name type="common">Methylobacterium dichloromethanicum</name>
    <name type="synonym">Methylobacterium extorquens</name>
    <dbReference type="NCBI Taxonomy" id="408"/>
    <lineage>
        <taxon>Bacteria</taxon>
        <taxon>Pseudomonadati</taxon>
        <taxon>Pseudomonadota</taxon>
        <taxon>Alphaproteobacteria</taxon>
        <taxon>Hyphomicrobiales</taxon>
        <taxon>Methylobacteriaceae</taxon>
        <taxon>Methylorubrum</taxon>
    </lineage>
</organism>